<dbReference type="CDD" id="cd06588">
    <property type="entry name" value="PhnB_like"/>
    <property type="match status" value="1"/>
</dbReference>
<organism evidence="2 3">
    <name type="scientific">Caballeronia glebae</name>
    <dbReference type="NCBI Taxonomy" id="1777143"/>
    <lineage>
        <taxon>Bacteria</taxon>
        <taxon>Pseudomonadati</taxon>
        <taxon>Pseudomonadota</taxon>
        <taxon>Betaproteobacteria</taxon>
        <taxon>Burkholderiales</taxon>
        <taxon>Burkholderiaceae</taxon>
        <taxon>Caballeronia</taxon>
    </lineage>
</organism>
<dbReference type="GO" id="GO:0032259">
    <property type="term" value="P:methylation"/>
    <property type="evidence" value="ECO:0007669"/>
    <property type="project" value="UniProtKB-KW"/>
</dbReference>
<dbReference type="InterPro" id="IPR029068">
    <property type="entry name" value="Glyas_Bleomycin-R_OHBP_Dase"/>
</dbReference>
<accession>A0A158BM21</accession>
<dbReference type="EMBL" id="FCOJ02000032">
    <property type="protein sequence ID" value="SAK70816.1"/>
    <property type="molecule type" value="Genomic_DNA"/>
</dbReference>
<dbReference type="PANTHER" id="PTHR33990:SF1">
    <property type="entry name" value="PROTEIN YJDN"/>
    <property type="match status" value="1"/>
</dbReference>
<dbReference type="Proteomes" id="UP000054596">
    <property type="component" value="Unassembled WGS sequence"/>
</dbReference>
<dbReference type="InterPro" id="IPR028973">
    <property type="entry name" value="PhnB-like"/>
</dbReference>
<dbReference type="Gene3D" id="3.10.180.10">
    <property type="entry name" value="2,3-Dihydroxybiphenyl 1,2-Dioxygenase, domain 1"/>
    <property type="match status" value="1"/>
</dbReference>
<dbReference type="SUPFAM" id="SSF54593">
    <property type="entry name" value="Glyoxalase/Bleomycin resistance protein/Dihydroxybiphenyl dioxygenase"/>
    <property type="match status" value="1"/>
</dbReference>
<evidence type="ECO:0000313" key="2">
    <source>
        <dbReference type="EMBL" id="SAK70816.1"/>
    </source>
</evidence>
<protein>
    <submittedName>
        <fullName evidence="2">3-demethylubiquinone-9 3-methyltransferase</fullName>
    </submittedName>
</protein>
<dbReference type="AlphaFoldDB" id="A0A158BM21"/>
<dbReference type="InterPro" id="IPR004360">
    <property type="entry name" value="Glyas_Fos-R_dOase_dom"/>
</dbReference>
<name>A0A158BM21_9BURK</name>
<dbReference type="GO" id="GO:0008168">
    <property type="term" value="F:methyltransferase activity"/>
    <property type="evidence" value="ECO:0007669"/>
    <property type="project" value="UniProtKB-KW"/>
</dbReference>
<evidence type="ECO:0000313" key="3">
    <source>
        <dbReference type="Proteomes" id="UP000054596"/>
    </source>
</evidence>
<gene>
    <name evidence="2" type="ORF">AWB82_04271</name>
</gene>
<dbReference type="PANTHER" id="PTHR33990">
    <property type="entry name" value="PROTEIN YJDN-RELATED"/>
    <property type="match status" value="1"/>
</dbReference>
<reference evidence="2" key="1">
    <citation type="submission" date="2016-01" db="EMBL/GenBank/DDBJ databases">
        <authorList>
            <person name="Peeters C."/>
        </authorList>
    </citation>
    <scope>NUCLEOTIDE SEQUENCE [LARGE SCALE GENOMIC DNA]</scope>
    <source>
        <strain evidence="2">LMG 29325</strain>
    </source>
</reference>
<feature type="domain" description="Glyoxalase/fosfomycin resistance/dioxygenase" evidence="1">
    <location>
        <begin position="3"/>
        <end position="129"/>
    </location>
</feature>
<comment type="caution">
    <text evidence="2">The sequence shown here is derived from an EMBL/GenBank/DDBJ whole genome shotgun (WGS) entry which is preliminary data.</text>
</comment>
<dbReference type="RefSeq" id="WP_086970721.1">
    <property type="nucleotide sequence ID" value="NZ_FCOJ02000032.1"/>
</dbReference>
<keyword evidence="3" id="KW-1185">Reference proteome</keyword>
<dbReference type="Pfam" id="PF00903">
    <property type="entry name" value="Glyoxalase"/>
    <property type="match status" value="1"/>
</dbReference>
<dbReference type="OrthoDB" id="9795306at2"/>
<proteinExistence type="predicted"/>
<sequence>MQLDTYIFYHGDCAAALELYQAAFGAQIATLLRFRDAPDGSNVPPDWADKIMHGVFFVGDRAIMVSDGQHGQPHKSYAGFTMSITADDAQSGERAFNLLAEGGSVLTPWQSTFWTQGFGMLTDRFGVPWLINVLREGEAQAA</sequence>
<dbReference type="STRING" id="1777143.AWB82_04271"/>
<evidence type="ECO:0000259" key="1">
    <source>
        <dbReference type="Pfam" id="PF00903"/>
    </source>
</evidence>